<keyword evidence="2" id="KW-0678">Repressor</keyword>
<reference evidence="3 4" key="1">
    <citation type="submission" date="2019-03" db="EMBL/GenBank/DDBJ databases">
        <title>Genomic Encyclopedia of Type Strains, Phase IV (KMG-IV): sequencing the most valuable type-strain genomes for metagenomic binning, comparative biology and taxonomic classification.</title>
        <authorList>
            <person name="Goeker M."/>
        </authorList>
    </citation>
    <scope>NUCLEOTIDE SEQUENCE [LARGE SCALE GENOMIC DNA]</scope>
    <source>
        <strain evidence="3 4">DSM 28559</strain>
    </source>
</reference>
<keyword evidence="2" id="KW-0963">Cytoplasm</keyword>
<evidence type="ECO:0000256" key="2">
    <source>
        <dbReference type="HAMAP-Rule" id="MF_01477"/>
    </source>
</evidence>
<dbReference type="AlphaFoldDB" id="A0A4R2LG38"/>
<dbReference type="GO" id="GO:0042256">
    <property type="term" value="P:cytosolic ribosome assembly"/>
    <property type="evidence" value="ECO:0007669"/>
    <property type="project" value="UniProtKB-UniRule"/>
</dbReference>
<dbReference type="SUPFAM" id="SSF81301">
    <property type="entry name" value="Nucleotidyltransferase"/>
    <property type="match status" value="1"/>
</dbReference>
<comment type="subcellular location">
    <subcellularLocation>
        <location evidence="2">Cytoplasm</location>
    </subcellularLocation>
</comment>
<name>A0A4R2LG38_9FIRM</name>
<gene>
    <name evidence="2" type="primary">rsfS</name>
    <name evidence="3" type="ORF">EV212_10140</name>
</gene>
<proteinExistence type="inferred from homology"/>
<dbReference type="InterPro" id="IPR043519">
    <property type="entry name" value="NT_sf"/>
</dbReference>
<comment type="caution">
    <text evidence="3">The sequence shown here is derived from an EMBL/GenBank/DDBJ whole genome shotgun (WGS) entry which is preliminary data.</text>
</comment>
<organism evidence="3 4">
    <name type="scientific">Frisingicoccus caecimuris</name>
    <dbReference type="NCBI Taxonomy" id="1796636"/>
    <lineage>
        <taxon>Bacteria</taxon>
        <taxon>Bacillati</taxon>
        <taxon>Bacillota</taxon>
        <taxon>Clostridia</taxon>
        <taxon>Lachnospirales</taxon>
        <taxon>Lachnospiraceae</taxon>
        <taxon>Frisingicoccus</taxon>
    </lineage>
</organism>
<dbReference type="Proteomes" id="UP000295711">
    <property type="component" value="Unassembled WGS sequence"/>
</dbReference>
<dbReference type="GO" id="GO:0043023">
    <property type="term" value="F:ribosomal large subunit binding"/>
    <property type="evidence" value="ECO:0007669"/>
    <property type="project" value="TreeGrafter"/>
</dbReference>
<keyword evidence="2" id="KW-0810">Translation regulation</keyword>
<protein>
    <recommendedName>
        <fullName evidence="2">Ribosomal silencing factor RsfS</fullName>
    </recommendedName>
</protein>
<dbReference type="PANTHER" id="PTHR21043:SF0">
    <property type="entry name" value="MITOCHONDRIAL ASSEMBLY OF RIBOSOMAL LARGE SUBUNIT PROTEIN 1"/>
    <property type="match status" value="1"/>
</dbReference>
<dbReference type="Gene3D" id="3.30.460.10">
    <property type="entry name" value="Beta Polymerase, domain 2"/>
    <property type="match status" value="1"/>
</dbReference>
<dbReference type="GO" id="GO:0017148">
    <property type="term" value="P:negative regulation of translation"/>
    <property type="evidence" value="ECO:0007669"/>
    <property type="project" value="UniProtKB-UniRule"/>
</dbReference>
<evidence type="ECO:0000256" key="1">
    <source>
        <dbReference type="ARBA" id="ARBA00010574"/>
    </source>
</evidence>
<dbReference type="InterPro" id="IPR004394">
    <property type="entry name" value="Iojap/RsfS/C7orf30"/>
</dbReference>
<sequence length="124" mass="14222">MNNSKKMTTLAIKALEDKKGNDIRVIDIQDVSIIADYFIIASGSNRNQVQTMADNVEEVLGRAGYEPRQLEGYGTATWILMDYNDIIVHIFSEEDRLFYDLERIWRDGKNVDIDQFGNIDSKAE</sequence>
<evidence type="ECO:0000313" key="3">
    <source>
        <dbReference type="EMBL" id="TCO86260.1"/>
    </source>
</evidence>
<dbReference type="Pfam" id="PF02410">
    <property type="entry name" value="RsfS"/>
    <property type="match status" value="1"/>
</dbReference>
<dbReference type="PANTHER" id="PTHR21043">
    <property type="entry name" value="IOJAP SUPERFAMILY ORTHOLOG"/>
    <property type="match status" value="1"/>
</dbReference>
<comment type="function">
    <text evidence="2">Functions as a ribosomal silencing factor. Interacts with ribosomal protein uL14 (rplN), blocking formation of intersubunit bridge B8. Prevents association of the 30S and 50S ribosomal subunits and the formation of functional ribosomes, thus repressing translation.</text>
</comment>
<comment type="similarity">
    <text evidence="1 2">Belongs to the Iojap/RsfS family.</text>
</comment>
<dbReference type="GO" id="GO:0005737">
    <property type="term" value="C:cytoplasm"/>
    <property type="evidence" value="ECO:0007669"/>
    <property type="project" value="UniProtKB-SubCell"/>
</dbReference>
<dbReference type="HAMAP" id="MF_01477">
    <property type="entry name" value="Iojap_RsfS"/>
    <property type="match status" value="1"/>
</dbReference>
<evidence type="ECO:0000313" key="4">
    <source>
        <dbReference type="Proteomes" id="UP000295711"/>
    </source>
</evidence>
<dbReference type="NCBIfam" id="TIGR00090">
    <property type="entry name" value="rsfS_iojap_ybeB"/>
    <property type="match status" value="1"/>
</dbReference>
<dbReference type="GO" id="GO:0090071">
    <property type="term" value="P:negative regulation of ribosome biogenesis"/>
    <property type="evidence" value="ECO:0007669"/>
    <property type="project" value="UniProtKB-UniRule"/>
</dbReference>
<accession>A0A4R2LG38</accession>
<dbReference type="OrthoDB" id="9793681at2"/>
<dbReference type="RefSeq" id="WP_132087084.1">
    <property type="nucleotide sequence ID" value="NZ_JANKAQ010000005.1"/>
</dbReference>
<comment type="subunit">
    <text evidence="2">Interacts with ribosomal protein uL14 (rplN).</text>
</comment>
<keyword evidence="4" id="KW-1185">Reference proteome</keyword>
<dbReference type="EMBL" id="SLXA01000001">
    <property type="protein sequence ID" value="TCO86260.1"/>
    <property type="molecule type" value="Genomic_DNA"/>
</dbReference>